<dbReference type="PROSITE" id="PS51419">
    <property type="entry name" value="RAB"/>
    <property type="match status" value="1"/>
</dbReference>
<proteinExistence type="predicted"/>
<dbReference type="GO" id="GO:0007264">
    <property type="term" value="P:small GTPase-mediated signal transduction"/>
    <property type="evidence" value="ECO:0007669"/>
    <property type="project" value="InterPro"/>
</dbReference>
<gene>
    <name evidence="3" type="ORF">DSPE1174_LOCUS33569</name>
</gene>
<dbReference type="GO" id="GO:0003924">
    <property type="term" value="F:GTPase activity"/>
    <property type="evidence" value="ECO:0007669"/>
    <property type="project" value="InterPro"/>
</dbReference>
<dbReference type="PROSITE" id="PS51420">
    <property type="entry name" value="RHO"/>
    <property type="match status" value="1"/>
</dbReference>
<dbReference type="PANTHER" id="PTHR24072">
    <property type="entry name" value="RHO FAMILY GTPASE"/>
    <property type="match status" value="1"/>
</dbReference>
<dbReference type="SMART" id="SM00173">
    <property type="entry name" value="RAS"/>
    <property type="match status" value="1"/>
</dbReference>
<evidence type="ECO:0000313" key="3">
    <source>
        <dbReference type="EMBL" id="CAD9499581.1"/>
    </source>
</evidence>
<dbReference type="InterPro" id="IPR027417">
    <property type="entry name" value="P-loop_NTPase"/>
</dbReference>
<dbReference type="PROSITE" id="PS51421">
    <property type="entry name" value="RAS"/>
    <property type="match status" value="1"/>
</dbReference>
<keyword evidence="2" id="KW-0342">GTP-binding</keyword>
<dbReference type="Pfam" id="PF00071">
    <property type="entry name" value="Ras"/>
    <property type="match status" value="1"/>
</dbReference>
<evidence type="ECO:0000256" key="2">
    <source>
        <dbReference type="ARBA" id="ARBA00023134"/>
    </source>
</evidence>
<dbReference type="EMBL" id="HBGS01064327">
    <property type="protein sequence ID" value="CAD9499581.1"/>
    <property type="molecule type" value="Transcribed_RNA"/>
</dbReference>
<protein>
    <submittedName>
        <fullName evidence="3">Uncharacterized protein</fullName>
    </submittedName>
</protein>
<accession>A0A7S2MSH3</accession>
<name>A0A7S2MSH3_9STRA</name>
<dbReference type="SMART" id="SM00174">
    <property type="entry name" value="RHO"/>
    <property type="match status" value="1"/>
</dbReference>
<reference evidence="3" key="1">
    <citation type="submission" date="2021-01" db="EMBL/GenBank/DDBJ databases">
        <authorList>
            <person name="Corre E."/>
            <person name="Pelletier E."/>
            <person name="Niang G."/>
            <person name="Scheremetjew M."/>
            <person name="Finn R."/>
            <person name="Kale V."/>
            <person name="Holt S."/>
            <person name="Cochrane G."/>
            <person name="Meng A."/>
            <person name="Brown T."/>
            <person name="Cohen L."/>
        </authorList>
    </citation>
    <scope>NUCLEOTIDE SEQUENCE</scope>
    <source>
        <strain evidence="3">CCMP1381</strain>
    </source>
</reference>
<dbReference type="InterPro" id="IPR001806">
    <property type="entry name" value="Small_GTPase"/>
</dbReference>
<dbReference type="GO" id="GO:0005525">
    <property type="term" value="F:GTP binding"/>
    <property type="evidence" value="ECO:0007669"/>
    <property type="project" value="UniProtKB-KW"/>
</dbReference>
<dbReference type="CDD" id="cd00157">
    <property type="entry name" value="Rho"/>
    <property type="match status" value="1"/>
</dbReference>
<sequence>MSRLFCNSMTPNYRDTAGREDHDRLRPLSYPQTSVFIVCFSITSMSSFENIEATWIPELRHHMPGVPVVIVGTKSDLRDDMETMEYLAAKGQRYVTTQDAQNMACRVGASAYVECSALSGENMDKIPDVYRIGLAFERENSFAKRNKGVVKWLTGKLMELTGNLMKTNAKWTFRGQSIYIVTPTDCCI</sequence>
<dbReference type="InterPro" id="IPR005225">
    <property type="entry name" value="Small_GTP-bd"/>
</dbReference>
<evidence type="ECO:0000256" key="1">
    <source>
        <dbReference type="ARBA" id="ARBA00022741"/>
    </source>
</evidence>
<dbReference type="SUPFAM" id="SSF52540">
    <property type="entry name" value="P-loop containing nucleoside triphosphate hydrolases"/>
    <property type="match status" value="1"/>
</dbReference>
<keyword evidence="1" id="KW-0547">Nucleotide-binding</keyword>
<organism evidence="3">
    <name type="scientific">Octactis speculum</name>
    <dbReference type="NCBI Taxonomy" id="3111310"/>
    <lineage>
        <taxon>Eukaryota</taxon>
        <taxon>Sar</taxon>
        <taxon>Stramenopiles</taxon>
        <taxon>Ochrophyta</taxon>
        <taxon>Dictyochophyceae</taxon>
        <taxon>Dictyochales</taxon>
        <taxon>Dictyochaceae</taxon>
        <taxon>Octactis</taxon>
    </lineage>
</organism>
<dbReference type="NCBIfam" id="TIGR00231">
    <property type="entry name" value="small_GTP"/>
    <property type="match status" value="1"/>
</dbReference>
<dbReference type="InterPro" id="IPR003578">
    <property type="entry name" value="Small_GTPase_Rho"/>
</dbReference>
<dbReference type="SMART" id="SM00175">
    <property type="entry name" value="RAB"/>
    <property type="match status" value="1"/>
</dbReference>
<dbReference type="Gene3D" id="3.40.50.300">
    <property type="entry name" value="P-loop containing nucleotide triphosphate hydrolases"/>
    <property type="match status" value="1"/>
</dbReference>
<dbReference type="AlphaFoldDB" id="A0A7S2MSH3"/>